<proteinExistence type="predicted"/>
<dbReference type="AlphaFoldDB" id="A0A1W6ZCQ6"/>
<dbReference type="EMBL" id="CP021111">
    <property type="protein sequence ID" value="ARP95032.1"/>
    <property type="molecule type" value="Genomic_DNA"/>
</dbReference>
<dbReference type="RefSeq" id="WP_086078797.1">
    <property type="nucleotide sequence ID" value="NZ_CP021111.1"/>
</dbReference>
<dbReference type="STRING" id="463040.CAL15_11995"/>
<organism evidence="2 3">
    <name type="scientific">Bordetella genomosp. 13</name>
    <dbReference type="NCBI Taxonomy" id="463040"/>
    <lineage>
        <taxon>Bacteria</taxon>
        <taxon>Pseudomonadati</taxon>
        <taxon>Pseudomonadota</taxon>
        <taxon>Betaproteobacteria</taxon>
        <taxon>Burkholderiales</taxon>
        <taxon>Alcaligenaceae</taxon>
        <taxon>Bordetella</taxon>
    </lineage>
</organism>
<feature type="domain" description="DUF4340" evidence="1">
    <location>
        <begin position="86"/>
        <end position="165"/>
    </location>
</feature>
<accession>A0A1W6ZCQ6</accession>
<evidence type="ECO:0000313" key="2">
    <source>
        <dbReference type="EMBL" id="ARP95032.1"/>
    </source>
</evidence>
<name>A0A1W6ZCQ6_9BORD</name>
<protein>
    <recommendedName>
        <fullName evidence="1">DUF4340 domain-containing protein</fullName>
    </recommendedName>
</protein>
<reference evidence="2 3" key="1">
    <citation type="submission" date="2017-05" db="EMBL/GenBank/DDBJ databases">
        <title>Complete and WGS of Bordetella genogroups.</title>
        <authorList>
            <person name="Spilker T."/>
            <person name="LiPuma J."/>
        </authorList>
    </citation>
    <scope>NUCLEOTIDE SEQUENCE [LARGE SCALE GENOMIC DNA]</scope>
    <source>
        <strain evidence="2 3">AU7206</strain>
    </source>
</reference>
<dbReference type="KEGG" id="bgm:CAL15_11995"/>
<keyword evidence="3" id="KW-1185">Reference proteome</keyword>
<evidence type="ECO:0000259" key="1">
    <source>
        <dbReference type="Pfam" id="PF14238"/>
    </source>
</evidence>
<dbReference type="Pfam" id="PF14238">
    <property type="entry name" value="DUF4340"/>
    <property type="match status" value="1"/>
</dbReference>
<gene>
    <name evidence="2" type="ORF">CAL15_11995</name>
</gene>
<sequence>MTHSSRWTWAGLLGAGMLLSLWQGLALHEGPGRHDGHDHGHSAAAPQRLYAWHADQVAGITLATRDVTLRMRSDRAAWRELPVPDFDAAAFVATFSQLRSERRFAPQPGESYGLQPPHLRITLHDDDGATLADLEVGDPVPDGFGRYARVPGEADVRVVPDYQTRAPMQAMRARRPSPHF</sequence>
<dbReference type="InterPro" id="IPR025641">
    <property type="entry name" value="DUF4340"/>
</dbReference>
<dbReference type="OrthoDB" id="8655194at2"/>
<dbReference type="Proteomes" id="UP000194161">
    <property type="component" value="Chromosome"/>
</dbReference>
<evidence type="ECO:0000313" key="3">
    <source>
        <dbReference type="Proteomes" id="UP000194161"/>
    </source>
</evidence>